<dbReference type="AlphaFoldDB" id="A0A1B6GAI0"/>
<dbReference type="EMBL" id="GECZ01010325">
    <property type="protein sequence ID" value="JAS59444.1"/>
    <property type="molecule type" value="Transcribed_RNA"/>
</dbReference>
<organism evidence="1">
    <name type="scientific">Cuerna arida</name>
    <dbReference type="NCBI Taxonomy" id="1464854"/>
    <lineage>
        <taxon>Eukaryota</taxon>
        <taxon>Metazoa</taxon>
        <taxon>Ecdysozoa</taxon>
        <taxon>Arthropoda</taxon>
        <taxon>Hexapoda</taxon>
        <taxon>Insecta</taxon>
        <taxon>Pterygota</taxon>
        <taxon>Neoptera</taxon>
        <taxon>Paraneoptera</taxon>
        <taxon>Hemiptera</taxon>
        <taxon>Auchenorrhyncha</taxon>
        <taxon>Membracoidea</taxon>
        <taxon>Cicadellidae</taxon>
        <taxon>Cicadellinae</taxon>
        <taxon>Proconiini</taxon>
        <taxon>Cuerna</taxon>
    </lineage>
</organism>
<feature type="non-terminal residue" evidence="1">
    <location>
        <position position="1"/>
    </location>
</feature>
<evidence type="ECO:0000313" key="1">
    <source>
        <dbReference type="EMBL" id="JAS59444.1"/>
    </source>
</evidence>
<sequence>EVNIFVKSRPHLPVTSQEPELESLITQAPHLLEAPQTLLSRRSTLYSADANNLMDPPRHFCYTTHPSICLLWKTDPERHLSRRPQMHVTSKCLRIRSERRIPTTPTTADHIFSTTCTRDYF</sequence>
<reference evidence="1" key="1">
    <citation type="submission" date="2015-11" db="EMBL/GenBank/DDBJ databases">
        <title>De novo transcriptome assembly of four potential Pierce s Disease insect vectors from Arizona vineyards.</title>
        <authorList>
            <person name="Tassone E.E."/>
        </authorList>
    </citation>
    <scope>NUCLEOTIDE SEQUENCE</scope>
</reference>
<protein>
    <submittedName>
        <fullName evidence="1">Uncharacterized protein</fullName>
    </submittedName>
</protein>
<name>A0A1B6GAI0_9HEMI</name>
<accession>A0A1B6GAI0</accession>
<gene>
    <name evidence="1" type="ORF">g.44058</name>
</gene>
<proteinExistence type="predicted"/>